<keyword evidence="13" id="KW-1185">Reference proteome</keyword>
<protein>
    <submittedName>
        <fullName evidence="12">Brefeldin A resistance protein</fullName>
    </submittedName>
</protein>
<feature type="transmembrane region" description="Helical" evidence="10">
    <location>
        <begin position="498"/>
        <end position="520"/>
    </location>
</feature>
<dbReference type="SUPFAM" id="SSF52540">
    <property type="entry name" value="P-loop containing nucleoside triphosphate hydrolases"/>
    <property type="match status" value="2"/>
</dbReference>
<evidence type="ECO:0000256" key="8">
    <source>
        <dbReference type="ARBA" id="ARBA00023136"/>
    </source>
</evidence>
<feature type="transmembrane region" description="Helical" evidence="10">
    <location>
        <begin position="1386"/>
        <end position="1406"/>
    </location>
</feature>
<evidence type="ECO:0000256" key="6">
    <source>
        <dbReference type="ARBA" id="ARBA00022840"/>
    </source>
</evidence>
<feature type="transmembrane region" description="Helical" evidence="10">
    <location>
        <begin position="1150"/>
        <end position="1168"/>
    </location>
</feature>
<sequence length="1436" mass="161205">MSANDLDPEKQLPPLGETMLGESISAENSENSLQVETQQQDIHRVTTVRSARDLAFDDLVRKYSTRGGQASRTGDDLEDTMADIFNREEEKHKHVGVIFRDVTVQGIGIGTSIQPTVSELFRPNFSLHKTKPIRTILNKLTGCVRDGEMLLVLARPEGGSTTFLKTLANLHEGYEKVDGNITYGGVSSSEMREKYRGEIVYNQEDDIHYATLNVKQTLDFAVRQRTPEKRTEGESRKEYKLRFREILTKIFGLAHVLHTKIGNEYIRGISGGEKKRASIAETMVTRPAVGCWDNSTRGLDATAVEYVRSLRVLTNMTRCSTIVAIYQAGESLYNMFDKVILLDHGKCIFFGRSEDAKAYFLDLGFECPDRQTTADFLTSVTDSNARVIRNGAHPPLTPDELEQKWHNSPLFQTNEQDVVDFENQLSPKRESTGNSKKGIYTASFSRQIWNCTIRQYQVTWGDKPSLIGKNASAMFQALIVGSLFYNQQKTSAGAFTRGGTLFFALLFNALLALAELSAAFQARPILLKHKSFTFYRPAAFAVAQLVADIPVIFIQIMAFNLILYFLSGLQRTASQFFINSLFLYISTMTILDIATRLSGLSIQAIVVYSGYLIPRPSMHPWLYWIFYINPLSYAFDALMSNEFYNLELQCVVPQLVPFGPGYNDIANKGCSLVGSEPGSATVSGARYIELSFTYSRSHLWRNFGIILAWWALFTVVTMIGMENFKPHRGGGAVTIFKRGGTPKHVQDALVKVASDEEVGQATSHHESEIKEEVKGMAGSTSIFTWKHVNYIIPYQGGTRTLLNDVQGWVKPGRLTALVGQSGAGKTTLLNALAQRISTGVITGDILVDGRPLGKSFQRSTGYVEQMDIHEPTSTVREALRFSALLRQPKETPVEEKYEYVEKVIKLLEMEDLASAAIGRVGEGLSVEQRKRVTIGVELASKPQLLLFLDEPTSGLDSQSAFNVIRFIRKLSQAGQAILCTIHQPSALLFEHFDDLLILGAGGHTLYFGELGKDSQTLIKYFEDNGASKCPPNANPAEYCLEVVGAGATAKVSQDWAEIWRNSELFKKVTLEIEHIINERGSKKPSVELDEKEFAVPWTIQFQAVLMRTFAAYWREPQYIIGKVLLHITTALFNTFTFWKQPDTIIGMQNRLFSIFITLTIAPPLIQQLQPRFLAFRDIFSARERASKIYHWTALILSTILVEIPWSAFCGTIYFLCWYFGTGFPTTFTSGFYVWMSIVLFTFYYVSLGQMIAAFSPNELFASILVPFLFSFIVGFCGVLSPPDQIPTFWRSWMYPLSPFHYLLEGILSSVIHNVPVQCSSNEFATFLPPSGQTCQQYANQFLQMIGSGYLQDLDGGLCGFCPYSSGDQYGAVLRVFYYHRWRDYGIFWGYVIFDFALVFVGTWIYLGGFQKLFKKTGEKRSLKSGDVANTTGPKSQ</sequence>
<feature type="transmembrane region" description="Helical" evidence="10">
    <location>
        <begin position="1259"/>
        <end position="1280"/>
    </location>
</feature>
<feature type="transmembrane region" description="Helical" evidence="10">
    <location>
        <begin position="573"/>
        <end position="591"/>
    </location>
</feature>
<comment type="subcellular location">
    <subcellularLocation>
        <location evidence="1">Membrane</location>
        <topology evidence="1">Multi-pass membrane protein</topology>
    </subcellularLocation>
</comment>
<dbReference type="STRING" id="1198029.A0A1U7LGI9"/>
<evidence type="ECO:0000256" key="1">
    <source>
        <dbReference type="ARBA" id="ARBA00004141"/>
    </source>
</evidence>
<dbReference type="InterPro" id="IPR043926">
    <property type="entry name" value="ABCG_dom"/>
</dbReference>
<proteinExistence type="inferred from homology"/>
<dbReference type="PANTHER" id="PTHR19241">
    <property type="entry name" value="ATP-BINDING CASSETTE TRANSPORTER"/>
    <property type="match status" value="1"/>
</dbReference>
<feature type="transmembrane region" description="Helical" evidence="10">
    <location>
        <begin position="466"/>
        <end position="486"/>
    </location>
</feature>
<feature type="transmembrane region" description="Helical" evidence="10">
    <location>
        <begin position="621"/>
        <end position="639"/>
    </location>
</feature>
<organism evidence="12 13">
    <name type="scientific">Neolecta irregularis (strain DAH-3)</name>
    <dbReference type="NCBI Taxonomy" id="1198029"/>
    <lineage>
        <taxon>Eukaryota</taxon>
        <taxon>Fungi</taxon>
        <taxon>Dikarya</taxon>
        <taxon>Ascomycota</taxon>
        <taxon>Taphrinomycotina</taxon>
        <taxon>Neolectales</taxon>
        <taxon>Neolectaceae</taxon>
        <taxon>Neolecta</taxon>
    </lineage>
</organism>
<keyword evidence="6" id="KW-0067">ATP-binding</keyword>
<evidence type="ECO:0000256" key="10">
    <source>
        <dbReference type="SAM" id="Phobius"/>
    </source>
</evidence>
<dbReference type="InterPro" id="IPR013525">
    <property type="entry name" value="ABC2_TM"/>
</dbReference>
<dbReference type="Pfam" id="PF14510">
    <property type="entry name" value="ABC_trans_N"/>
    <property type="match status" value="1"/>
</dbReference>
<dbReference type="Pfam" id="PF19055">
    <property type="entry name" value="ABC2_membrane_7"/>
    <property type="match status" value="1"/>
</dbReference>
<evidence type="ECO:0000313" key="12">
    <source>
        <dbReference type="EMBL" id="OLL21759.1"/>
    </source>
</evidence>
<dbReference type="Pfam" id="PF00005">
    <property type="entry name" value="ABC_tran"/>
    <property type="match status" value="2"/>
</dbReference>
<dbReference type="InterPro" id="IPR003439">
    <property type="entry name" value="ABC_transporter-like_ATP-bd"/>
</dbReference>
<keyword evidence="4 10" id="KW-0812">Transmembrane</keyword>
<dbReference type="CDD" id="cd03232">
    <property type="entry name" value="ABCG_PDR_domain2"/>
    <property type="match status" value="1"/>
</dbReference>
<evidence type="ECO:0000313" key="13">
    <source>
        <dbReference type="Proteomes" id="UP000186594"/>
    </source>
</evidence>
<evidence type="ECO:0000256" key="9">
    <source>
        <dbReference type="SAM" id="MobiDB-lite"/>
    </source>
</evidence>
<evidence type="ECO:0000256" key="2">
    <source>
        <dbReference type="ARBA" id="ARBA00006012"/>
    </source>
</evidence>
<feature type="domain" description="ABC transporter" evidence="11">
    <location>
        <begin position="786"/>
        <end position="1026"/>
    </location>
</feature>
<feature type="transmembrane region" description="Helical" evidence="10">
    <location>
        <begin position="1119"/>
        <end position="1138"/>
    </location>
</feature>
<feature type="region of interest" description="Disordered" evidence="9">
    <location>
        <begin position="1"/>
        <end position="40"/>
    </location>
</feature>
<dbReference type="InterPro" id="IPR027417">
    <property type="entry name" value="P-loop_NTPase"/>
</dbReference>
<dbReference type="EMBL" id="LXFE01004301">
    <property type="protein sequence ID" value="OLL21759.1"/>
    <property type="molecule type" value="Genomic_DNA"/>
</dbReference>
<comment type="similarity">
    <text evidence="2">Belongs to the ABC transporter superfamily. ABCG family. PDR (TC 3.A.1.205) subfamily.</text>
</comment>
<dbReference type="GO" id="GO:0140359">
    <property type="term" value="F:ABC-type transporter activity"/>
    <property type="evidence" value="ECO:0007669"/>
    <property type="project" value="InterPro"/>
</dbReference>
<dbReference type="InterPro" id="IPR029481">
    <property type="entry name" value="ABC_trans_N"/>
</dbReference>
<dbReference type="CDD" id="cd03233">
    <property type="entry name" value="ABCG_PDR_domain1"/>
    <property type="match status" value="1"/>
</dbReference>
<evidence type="ECO:0000256" key="4">
    <source>
        <dbReference type="ARBA" id="ARBA00022692"/>
    </source>
</evidence>
<keyword evidence="7 10" id="KW-1133">Transmembrane helix</keyword>
<feature type="domain" description="ABC transporter" evidence="11">
    <location>
        <begin position="122"/>
        <end position="369"/>
    </location>
</feature>
<evidence type="ECO:0000259" key="11">
    <source>
        <dbReference type="PROSITE" id="PS50893"/>
    </source>
</evidence>
<dbReference type="Pfam" id="PF06422">
    <property type="entry name" value="PDR_CDR"/>
    <property type="match status" value="1"/>
</dbReference>
<dbReference type="SMART" id="SM00382">
    <property type="entry name" value="AAA"/>
    <property type="match status" value="2"/>
</dbReference>
<dbReference type="GO" id="GO:0005524">
    <property type="term" value="F:ATP binding"/>
    <property type="evidence" value="ECO:0007669"/>
    <property type="project" value="UniProtKB-KW"/>
</dbReference>
<dbReference type="InterPro" id="IPR034001">
    <property type="entry name" value="ABCG_PDR_1"/>
</dbReference>
<dbReference type="OrthoDB" id="245989at2759"/>
<keyword evidence="3" id="KW-0813">Transport</keyword>
<dbReference type="Proteomes" id="UP000186594">
    <property type="component" value="Unassembled WGS sequence"/>
</dbReference>
<dbReference type="OMA" id="DAGNGMC"/>
<dbReference type="GO" id="GO:0016887">
    <property type="term" value="F:ATP hydrolysis activity"/>
    <property type="evidence" value="ECO:0007669"/>
    <property type="project" value="InterPro"/>
</dbReference>
<feature type="compositionally biased region" description="Polar residues" evidence="9">
    <location>
        <begin position="25"/>
        <end position="40"/>
    </location>
</feature>
<reference evidence="12 13" key="1">
    <citation type="submission" date="2016-04" db="EMBL/GenBank/DDBJ databases">
        <title>Evolutionary innovation and constraint leading to complex multicellularity in the Ascomycota.</title>
        <authorList>
            <person name="Cisse O."/>
            <person name="Nguyen A."/>
            <person name="Hewitt D.A."/>
            <person name="Jedd G."/>
            <person name="Stajich J.E."/>
        </authorList>
    </citation>
    <scope>NUCLEOTIDE SEQUENCE [LARGE SCALE GENOMIC DNA]</scope>
    <source>
        <strain evidence="12 13">DAH-3</strain>
    </source>
</reference>
<feature type="transmembrane region" description="Helical" evidence="10">
    <location>
        <begin position="699"/>
        <end position="719"/>
    </location>
</feature>
<comment type="caution">
    <text evidence="12">The sequence shown here is derived from an EMBL/GenBank/DDBJ whole genome shotgun (WGS) entry which is preliminary data.</text>
</comment>
<dbReference type="PROSITE" id="PS00211">
    <property type="entry name" value="ABC_TRANSPORTER_1"/>
    <property type="match status" value="1"/>
</dbReference>
<dbReference type="PROSITE" id="PS50893">
    <property type="entry name" value="ABC_TRANSPORTER_2"/>
    <property type="match status" value="2"/>
</dbReference>
<dbReference type="GO" id="GO:0016020">
    <property type="term" value="C:membrane"/>
    <property type="evidence" value="ECO:0007669"/>
    <property type="project" value="UniProtKB-SubCell"/>
</dbReference>
<dbReference type="Gene3D" id="3.40.50.300">
    <property type="entry name" value="P-loop containing nucleotide triphosphate hydrolases"/>
    <property type="match status" value="2"/>
</dbReference>
<dbReference type="FunFam" id="3.40.50.300:FF:000054">
    <property type="entry name" value="ABC multidrug transporter atrF"/>
    <property type="match status" value="1"/>
</dbReference>
<gene>
    <name evidence="12" type="ORF">NEOLI_002908</name>
</gene>
<dbReference type="InterPro" id="IPR010929">
    <property type="entry name" value="PDR_CDR_ABC"/>
</dbReference>
<keyword evidence="8 10" id="KW-0472">Membrane</keyword>
<accession>A0A1U7LGI9</accession>
<feature type="transmembrane region" description="Helical" evidence="10">
    <location>
        <begin position="1188"/>
        <end position="1219"/>
    </location>
</feature>
<dbReference type="InterPro" id="IPR017871">
    <property type="entry name" value="ABC_transporter-like_CS"/>
</dbReference>
<evidence type="ECO:0000256" key="7">
    <source>
        <dbReference type="ARBA" id="ARBA00022989"/>
    </source>
</evidence>
<feature type="transmembrane region" description="Helical" evidence="10">
    <location>
        <begin position="540"/>
        <end position="566"/>
    </location>
</feature>
<keyword evidence="5" id="KW-0547">Nucleotide-binding</keyword>
<evidence type="ECO:0000256" key="5">
    <source>
        <dbReference type="ARBA" id="ARBA00022741"/>
    </source>
</evidence>
<evidence type="ECO:0000256" key="3">
    <source>
        <dbReference type="ARBA" id="ARBA00022448"/>
    </source>
</evidence>
<feature type="transmembrane region" description="Helical" evidence="10">
    <location>
        <begin position="1231"/>
        <end position="1253"/>
    </location>
</feature>
<name>A0A1U7LGI9_NEOID</name>
<dbReference type="InterPro" id="IPR034003">
    <property type="entry name" value="ABCG_PDR_2"/>
</dbReference>
<dbReference type="InterPro" id="IPR003593">
    <property type="entry name" value="AAA+_ATPase"/>
</dbReference>
<dbReference type="Pfam" id="PF01061">
    <property type="entry name" value="ABC2_membrane"/>
    <property type="match status" value="2"/>
</dbReference>